<evidence type="ECO:0000256" key="11">
    <source>
        <dbReference type="ARBA" id="ARBA00023166"/>
    </source>
</evidence>
<keyword evidence="7 16" id="KW-1133">Transmembrane helix</keyword>
<evidence type="ECO:0000256" key="15">
    <source>
        <dbReference type="SAM" id="MobiDB-lite"/>
    </source>
</evidence>
<protein>
    <recommendedName>
        <fullName evidence="18">SSD domain-containing protein</fullName>
    </recommendedName>
</protein>
<evidence type="ECO:0000256" key="6">
    <source>
        <dbReference type="ARBA" id="ARBA00022729"/>
    </source>
</evidence>
<evidence type="ECO:0000313" key="20">
    <source>
        <dbReference type="Proteomes" id="UP001148018"/>
    </source>
</evidence>
<dbReference type="InterPro" id="IPR053958">
    <property type="entry name" value="HMGCR/SNAP/NPC1-like_SSD"/>
</dbReference>
<evidence type="ECO:0000256" key="9">
    <source>
        <dbReference type="ARBA" id="ARBA00023136"/>
    </source>
</evidence>
<feature type="transmembrane region" description="Helical" evidence="16">
    <location>
        <begin position="597"/>
        <end position="621"/>
    </location>
</feature>
<comment type="subcellular location">
    <subcellularLocation>
        <location evidence="1">Endomembrane system</location>
        <topology evidence="1">Multi-pass membrane protein</topology>
    </subcellularLocation>
</comment>
<feature type="transmembrane region" description="Helical" evidence="16">
    <location>
        <begin position="1100"/>
        <end position="1123"/>
    </location>
</feature>
<dbReference type="SUPFAM" id="SSF82866">
    <property type="entry name" value="Multidrug efflux transporter AcrB transmembrane domain"/>
    <property type="match status" value="2"/>
</dbReference>
<dbReference type="EMBL" id="JANIIK010000044">
    <property type="protein sequence ID" value="KAJ3604033.1"/>
    <property type="molecule type" value="Genomic_DNA"/>
</dbReference>
<feature type="transmembrane region" description="Helical" evidence="16">
    <location>
        <begin position="1072"/>
        <end position="1094"/>
    </location>
</feature>
<feature type="transmembrane region" description="Helical" evidence="16">
    <location>
        <begin position="627"/>
        <end position="650"/>
    </location>
</feature>
<dbReference type="GO" id="GO:0008203">
    <property type="term" value="P:cholesterol metabolic process"/>
    <property type="evidence" value="ECO:0007669"/>
    <property type="project" value="UniProtKB-KW"/>
</dbReference>
<gene>
    <name evidence="19" type="ORF">NHX12_028774</name>
</gene>
<reference evidence="19" key="1">
    <citation type="submission" date="2022-07" db="EMBL/GenBank/DDBJ databases">
        <title>Chromosome-level genome of Muraenolepis orangiensis.</title>
        <authorList>
            <person name="Kim J."/>
        </authorList>
    </citation>
    <scope>NUCLEOTIDE SEQUENCE</scope>
    <source>
        <strain evidence="19">KU_S4_2022</strain>
        <tissue evidence="19">Muscle</tissue>
    </source>
</reference>
<comment type="catalytic activity">
    <reaction evidence="14">
        <text>cholesterol(in) = cholesterol(out)</text>
        <dbReference type="Rhea" id="RHEA:39747"/>
        <dbReference type="ChEBI" id="CHEBI:16113"/>
    </reaction>
</comment>
<keyword evidence="8" id="KW-0443">Lipid metabolism</keyword>
<organism evidence="19 20">
    <name type="scientific">Muraenolepis orangiensis</name>
    <name type="common">Patagonian moray cod</name>
    <dbReference type="NCBI Taxonomy" id="630683"/>
    <lineage>
        <taxon>Eukaryota</taxon>
        <taxon>Metazoa</taxon>
        <taxon>Chordata</taxon>
        <taxon>Craniata</taxon>
        <taxon>Vertebrata</taxon>
        <taxon>Euteleostomi</taxon>
        <taxon>Actinopterygii</taxon>
        <taxon>Neopterygii</taxon>
        <taxon>Teleostei</taxon>
        <taxon>Neoteleostei</taxon>
        <taxon>Acanthomorphata</taxon>
        <taxon>Zeiogadaria</taxon>
        <taxon>Gadariae</taxon>
        <taxon>Gadiformes</taxon>
        <taxon>Muraenolepidoidei</taxon>
        <taxon>Muraenolepididae</taxon>
        <taxon>Muraenolepis</taxon>
    </lineage>
</organism>
<dbReference type="PANTHER" id="PTHR45727:SF3">
    <property type="entry name" value="NPC1-LIKE INTRACELLULAR CHOLESTEROL TRANSPORTER 1"/>
    <property type="match status" value="1"/>
</dbReference>
<dbReference type="GO" id="GO:0012505">
    <property type="term" value="C:endomembrane system"/>
    <property type="evidence" value="ECO:0007669"/>
    <property type="project" value="UniProtKB-SubCell"/>
</dbReference>
<feature type="transmembrane region" description="Helical" evidence="16">
    <location>
        <begin position="1045"/>
        <end position="1065"/>
    </location>
</feature>
<feature type="transmembrane region" description="Helical" evidence="16">
    <location>
        <begin position="1175"/>
        <end position="1199"/>
    </location>
</feature>
<dbReference type="InterPro" id="IPR000731">
    <property type="entry name" value="SSD"/>
</dbReference>
<feature type="domain" description="SSD" evidence="18">
    <location>
        <begin position="577"/>
        <end position="728"/>
    </location>
</feature>
<keyword evidence="20" id="KW-1185">Reference proteome</keyword>
<evidence type="ECO:0000256" key="12">
    <source>
        <dbReference type="ARBA" id="ARBA00023180"/>
    </source>
</evidence>
<dbReference type="GO" id="GO:0015485">
    <property type="term" value="F:cholesterol binding"/>
    <property type="evidence" value="ECO:0007669"/>
    <property type="project" value="TreeGrafter"/>
</dbReference>
<evidence type="ECO:0000313" key="19">
    <source>
        <dbReference type="EMBL" id="KAJ3604033.1"/>
    </source>
</evidence>
<evidence type="ECO:0000256" key="17">
    <source>
        <dbReference type="SAM" id="SignalP"/>
    </source>
</evidence>
<keyword evidence="5 16" id="KW-0812">Transmembrane</keyword>
<dbReference type="PROSITE" id="PS50156">
    <property type="entry name" value="SSD"/>
    <property type="match status" value="1"/>
</dbReference>
<keyword evidence="11" id="KW-1207">Sterol metabolism</keyword>
<feature type="chain" id="PRO_5040354780" description="SSD domain-containing protein" evidence="17">
    <location>
        <begin position="20"/>
        <end position="1275"/>
    </location>
</feature>
<feature type="transmembrane region" description="Helical" evidence="16">
    <location>
        <begin position="670"/>
        <end position="697"/>
    </location>
</feature>
<evidence type="ECO:0000256" key="3">
    <source>
        <dbReference type="ARBA" id="ARBA00022448"/>
    </source>
</evidence>
<dbReference type="GO" id="GO:0005886">
    <property type="term" value="C:plasma membrane"/>
    <property type="evidence" value="ECO:0007669"/>
    <property type="project" value="TreeGrafter"/>
</dbReference>
<evidence type="ECO:0000256" key="16">
    <source>
        <dbReference type="SAM" id="Phobius"/>
    </source>
</evidence>
<dbReference type="Pfam" id="PF16414">
    <property type="entry name" value="NPC1_N"/>
    <property type="match status" value="1"/>
</dbReference>
<keyword evidence="6 17" id="KW-0732">Signal</keyword>
<feature type="compositionally biased region" description="Polar residues" evidence="15">
    <location>
        <begin position="1223"/>
        <end position="1233"/>
    </location>
</feature>
<evidence type="ECO:0000256" key="8">
    <source>
        <dbReference type="ARBA" id="ARBA00023098"/>
    </source>
</evidence>
<keyword evidence="13" id="KW-0753">Steroid metabolism</keyword>
<dbReference type="FunFam" id="1.20.1640.10:FF:000010">
    <property type="entry name" value="NPC intracellular cholesterol transporter 1"/>
    <property type="match status" value="1"/>
</dbReference>
<evidence type="ECO:0000256" key="1">
    <source>
        <dbReference type="ARBA" id="ARBA00004127"/>
    </source>
</evidence>
<evidence type="ECO:0000256" key="10">
    <source>
        <dbReference type="ARBA" id="ARBA00023157"/>
    </source>
</evidence>
<evidence type="ECO:0000256" key="5">
    <source>
        <dbReference type="ARBA" id="ARBA00022692"/>
    </source>
</evidence>
<name>A0A9Q0IN15_9TELE</name>
<keyword evidence="4" id="KW-0153">Cholesterol metabolism</keyword>
<dbReference type="Pfam" id="PF22314">
    <property type="entry name" value="NPC1_MLD"/>
    <property type="match status" value="1"/>
</dbReference>
<evidence type="ECO:0000256" key="2">
    <source>
        <dbReference type="ARBA" id="ARBA00005585"/>
    </source>
</evidence>
<feature type="transmembrane region" description="Helical" evidence="16">
    <location>
        <begin position="1144"/>
        <end position="1163"/>
    </location>
</feature>
<dbReference type="PANTHER" id="PTHR45727">
    <property type="entry name" value="NPC INTRACELLULAR CHOLESTEROL TRANSPORTER 1"/>
    <property type="match status" value="1"/>
</dbReference>
<keyword evidence="10" id="KW-1015">Disulfide bond</keyword>
<comment type="caution">
    <text evidence="19">The sequence shown here is derived from an EMBL/GenBank/DDBJ whole genome shotgun (WGS) entry which is preliminary data.</text>
</comment>
<evidence type="ECO:0000256" key="13">
    <source>
        <dbReference type="ARBA" id="ARBA00023221"/>
    </source>
</evidence>
<proteinExistence type="inferred from homology"/>
<evidence type="ECO:0000256" key="4">
    <source>
        <dbReference type="ARBA" id="ARBA00022548"/>
    </source>
</evidence>
<accession>A0A9Q0IN15</accession>
<keyword evidence="12" id="KW-0325">Glycoprotein</keyword>
<dbReference type="InterPro" id="IPR053956">
    <property type="entry name" value="NPC1_MLD"/>
</dbReference>
<dbReference type="Proteomes" id="UP001148018">
    <property type="component" value="Unassembled WGS sequence"/>
</dbReference>
<evidence type="ECO:0000259" key="18">
    <source>
        <dbReference type="PROSITE" id="PS50156"/>
    </source>
</evidence>
<dbReference type="GO" id="GO:0030301">
    <property type="term" value="P:cholesterol transport"/>
    <property type="evidence" value="ECO:0007669"/>
    <property type="project" value="UniProtKB-ARBA"/>
</dbReference>
<dbReference type="OrthoDB" id="6510177at2759"/>
<sequence length="1275" mass="140447">MAGATTLIVFLACVVLSQGQVQPGQCAFYEECGRNPSIGGALIPPIVPCVSYTPARLLQGEHYRKLIEVCPMLDRGEFNTHACCSRNQLKSLEMSLTLSKAVLNRCPACAVNFAHLHCINTCSPNQTQTVNITDTRNVTYLGKEREVVVGYQAYLSTNFADGSFKSCQNVRIPATGGFAIGTMCGRYGAKLCTPQRWYDFQGDSSNGLAPLDIDFILIRPGNTAGVPKGMIPYNGLTLGCNETTPTGGKECSCQDCKESCPVMPPPPMPAAPFRLMGTDGFLVISILLLCFLLATFLLYLVVSCWVHYAKDRKDEEGGKGKMSAKAQPLIDPSEVTFTDKNSLAAQEFLSSLFQTWGTCMASHPLKVLLAAAIVVAIFATGLMSIELTTDPVELWHNFSGILSKDLLTQLLELQTKIQNIEFWSKDLNRMASLKDVCFAPLNPSNASLTDCAVNSLLQYFQNNETNFNAKVNVTSLGVTREVDWKDHFFYCVNSPLSFKDITGLAMSCMADYGGPVFPFLAVGGYENDDFTNAEALILTFSLNNYGRDDPRFNVALQWEQMFLDIVQEYQRDPSNNFTFAYMAEYSSCKRILVDSKFLVGLGGILVVGCSVLASMGFYAWIGVPSSLIILQVVPFLVLAVGADNIFIFVLEYQRDMRMLGESREMQIGRVLGNVAPSMLLCSLSESICFFLGALSTMPAVKSFALYAALAVLMDFVLQMTAFVALLSLDARRQDGGRCELACCVSVTTPRSTKPNEGLLLPLMRKYYAPFLLYPITRIVVMVTFIAMFCTSIYLMLHVKVGLDQELAMPTDSYMLDYFKYLYKYFEVGIPVYFVTTKGFNFTSVAGMDAVCSSVGCDEFSLTQTIHYATEYPELSYLAIPANSWVDDYIDWLNPGSKCCRLYTLGPNAGKFCPASQSAFLCGRRCMQPPDDGVFRPSVDDFNRFLPDFLNNRPDLQCPKGGLGAYDKAVVRDENGEIIATRFMAYHTSLTNSQEFTMALQMARELADKITQSMRAVPGTSPDFEVFPYTVTYTFYEQYLTIVPEGLVNISLCLLPTFVVCCLLLGMDLRSGLLNLFTIVMITVDTVGAMTLWGIDYNAVALINLVTAVGISVEFVSHLTRAFALSIKMTHVERAKEATANMGSAVLAGVAMTNLPGIIVLAFAKAQLIQIFFFRLNLIITLLGMAHGLIFLPVLLSYFGPGVNKAMLLKLQQSKEKARRAAQMATTASGSNGYRNLGYEHGERPDLPSPHHLPHGTQPSDITAKDTKNVERISSF</sequence>
<dbReference type="AlphaFoldDB" id="A0A9Q0IN15"/>
<feature type="transmembrane region" description="Helical" evidence="16">
    <location>
        <begin position="770"/>
        <end position="796"/>
    </location>
</feature>
<feature type="region of interest" description="Disordered" evidence="15">
    <location>
        <begin position="1220"/>
        <end position="1275"/>
    </location>
</feature>
<comment type="similarity">
    <text evidence="2">Belongs to the patched family.</text>
</comment>
<dbReference type="Gene3D" id="1.20.1640.10">
    <property type="entry name" value="Multidrug efflux transporter AcrB transmembrane domain"/>
    <property type="match status" value="2"/>
</dbReference>
<feature type="compositionally biased region" description="Basic and acidic residues" evidence="15">
    <location>
        <begin position="1262"/>
        <end position="1275"/>
    </location>
</feature>
<dbReference type="GO" id="GO:0030299">
    <property type="term" value="P:intestinal cholesterol absorption"/>
    <property type="evidence" value="ECO:0007669"/>
    <property type="project" value="TreeGrafter"/>
</dbReference>
<keyword evidence="3" id="KW-0813">Transport</keyword>
<feature type="transmembrane region" description="Helical" evidence="16">
    <location>
        <begin position="281"/>
        <end position="302"/>
    </location>
</feature>
<dbReference type="InterPro" id="IPR032190">
    <property type="entry name" value="NPC1_N"/>
</dbReference>
<feature type="signal peptide" evidence="17">
    <location>
        <begin position="1"/>
        <end position="19"/>
    </location>
</feature>
<dbReference type="GO" id="GO:0042632">
    <property type="term" value="P:cholesterol homeostasis"/>
    <property type="evidence" value="ECO:0007669"/>
    <property type="project" value="TreeGrafter"/>
</dbReference>
<feature type="transmembrane region" description="Helical" evidence="16">
    <location>
        <begin position="703"/>
        <end position="728"/>
    </location>
</feature>
<evidence type="ECO:0000256" key="14">
    <source>
        <dbReference type="ARBA" id="ARBA00034049"/>
    </source>
</evidence>
<keyword evidence="9 16" id="KW-0472">Membrane</keyword>
<dbReference type="Pfam" id="PF12349">
    <property type="entry name" value="Sterol-sensing"/>
    <property type="match status" value="1"/>
</dbReference>
<evidence type="ECO:0000256" key="7">
    <source>
        <dbReference type="ARBA" id="ARBA00022989"/>
    </source>
</evidence>